<dbReference type="EMBL" id="JAPFFF010000018">
    <property type="protein sequence ID" value="KAK8860573.1"/>
    <property type="molecule type" value="Genomic_DNA"/>
</dbReference>
<comment type="caution">
    <text evidence="1">The sequence shown here is derived from an EMBL/GenBank/DDBJ whole genome shotgun (WGS) entry which is preliminary data.</text>
</comment>
<keyword evidence="2" id="KW-1185">Reference proteome</keyword>
<evidence type="ECO:0000313" key="1">
    <source>
        <dbReference type="EMBL" id="KAK8860573.1"/>
    </source>
</evidence>
<reference evidence="1 2" key="1">
    <citation type="submission" date="2024-04" db="EMBL/GenBank/DDBJ databases">
        <title>Tritrichomonas musculus Genome.</title>
        <authorList>
            <person name="Alves-Ferreira E."/>
            <person name="Grigg M."/>
            <person name="Lorenzi H."/>
            <person name="Galac M."/>
        </authorList>
    </citation>
    <scope>NUCLEOTIDE SEQUENCE [LARGE SCALE GENOMIC DNA]</scope>
    <source>
        <strain evidence="1 2">EAF2021</strain>
    </source>
</reference>
<dbReference type="Proteomes" id="UP001470230">
    <property type="component" value="Unassembled WGS sequence"/>
</dbReference>
<protein>
    <recommendedName>
        <fullName evidence="3">TLDc domain-containing protein</fullName>
    </recommendedName>
</protein>
<evidence type="ECO:0000313" key="2">
    <source>
        <dbReference type="Proteomes" id="UP001470230"/>
    </source>
</evidence>
<dbReference type="Gene3D" id="2.60.120.260">
    <property type="entry name" value="Galactose-binding domain-like"/>
    <property type="match status" value="1"/>
</dbReference>
<sequence>MHESKIFDHTEGYELHGINKYLSDKKGGNIHDNGTICITPSSIQPSDSIYQNNPRFLCDFNELSKKENQNKLITRFANKKNRTSDYPRSWIIECSNDNNSCVTVDTRNDERVMNNNDVCHTFKCQNQQNEYLRYIKVTSTGTCWSGASRYYFDLSAIEFYGFLDED</sequence>
<accession>A0ABR2IC14</accession>
<name>A0ABR2IC14_9EUKA</name>
<proteinExistence type="predicted"/>
<dbReference type="InterPro" id="IPR008979">
    <property type="entry name" value="Galactose-bd-like_sf"/>
</dbReference>
<evidence type="ECO:0008006" key="3">
    <source>
        <dbReference type="Google" id="ProtNLM"/>
    </source>
</evidence>
<organism evidence="1 2">
    <name type="scientific">Tritrichomonas musculus</name>
    <dbReference type="NCBI Taxonomy" id="1915356"/>
    <lineage>
        <taxon>Eukaryota</taxon>
        <taxon>Metamonada</taxon>
        <taxon>Parabasalia</taxon>
        <taxon>Tritrichomonadida</taxon>
        <taxon>Tritrichomonadidae</taxon>
        <taxon>Tritrichomonas</taxon>
    </lineage>
</organism>
<dbReference type="SUPFAM" id="SSF49785">
    <property type="entry name" value="Galactose-binding domain-like"/>
    <property type="match status" value="1"/>
</dbReference>
<gene>
    <name evidence="1" type="ORF">M9Y10_012238</name>
</gene>